<keyword evidence="5 7" id="KW-0863">Zinc-finger</keyword>
<comment type="similarity">
    <text evidence="2">Belongs to the FYV10 family.</text>
</comment>
<dbReference type="InterPro" id="IPR045098">
    <property type="entry name" value="Fyv10_fam"/>
</dbReference>
<dbReference type="GO" id="GO:0034657">
    <property type="term" value="C:GID complex"/>
    <property type="evidence" value="ECO:0007669"/>
    <property type="project" value="TreeGrafter"/>
</dbReference>
<dbReference type="CDD" id="cd16659">
    <property type="entry name" value="RING-Ubox_Emp"/>
    <property type="match status" value="1"/>
</dbReference>
<dbReference type="AlphaFoldDB" id="A0A1Y1UF51"/>
<dbReference type="SMART" id="SM00757">
    <property type="entry name" value="CRA"/>
    <property type="match status" value="1"/>
</dbReference>
<accession>A0A1Y1UF51</accession>
<dbReference type="STRING" id="4999.A0A1Y1UF51"/>
<dbReference type="InterPro" id="IPR044063">
    <property type="entry name" value="ZF_RING_GID"/>
</dbReference>
<keyword evidence="4" id="KW-0479">Metal-binding</keyword>
<reference evidence="11 12" key="1">
    <citation type="submission" date="2017-03" db="EMBL/GenBank/DDBJ databases">
        <title>Widespread Adenine N6-methylation of Active Genes in Fungi.</title>
        <authorList>
            <consortium name="DOE Joint Genome Institute"/>
            <person name="Mondo S.J."/>
            <person name="Dannebaum R.O."/>
            <person name="Kuo R.C."/>
            <person name="Louie K.B."/>
            <person name="Bewick A.J."/>
            <person name="Labutti K."/>
            <person name="Haridas S."/>
            <person name="Kuo A."/>
            <person name="Salamov A."/>
            <person name="Ahrendt S.R."/>
            <person name="Lau R."/>
            <person name="Bowen B.P."/>
            <person name="Lipzen A."/>
            <person name="Sullivan W."/>
            <person name="Andreopoulos W.B."/>
            <person name="Clum A."/>
            <person name="Lindquist E."/>
            <person name="Daum C."/>
            <person name="Northen T.R."/>
            <person name="Ramamoorthy G."/>
            <person name="Schmitz R.J."/>
            <person name="Gryganskyi A."/>
            <person name="Culley D."/>
            <person name="Magnuson J."/>
            <person name="James T.Y."/>
            <person name="O'Malley M.A."/>
            <person name="Stajich J.E."/>
            <person name="Spatafora J.W."/>
            <person name="Visel A."/>
            <person name="Grigoriev I.V."/>
        </authorList>
    </citation>
    <scope>NUCLEOTIDE SEQUENCE [LARGE SCALE GENOMIC DNA]</scope>
    <source>
        <strain evidence="11 12">NRRL Y-17943</strain>
    </source>
</reference>
<dbReference type="PROSITE" id="PS51867">
    <property type="entry name" value="ZF_RING_GID"/>
    <property type="match status" value="1"/>
</dbReference>
<evidence type="ECO:0000256" key="6">
    <source>
        <dbReference type="ARBA" id="ARBA00022833"/>
    </source>
</evidence>
<dbReference type="GO" id="GO:0005737">
    <property type="term" value="C:cytoplasm"/>
    <property type="evidence" value="ECO:0007669"/>
    <property type="project" value="UniProtKB-SubCell"/>
</dbReference>
<dbReference type="OrthoDB" id="1933455at2759"/>
<gene>
    <name evidence="11" type="ORF">BD324DRAFT_651106</name>
</gene>
<evidence type="ECO:0000256" key="2">
    <source>
        <dbReference type="ARBA" id="ARBA00010615"/>
    </source>
</evidence>
<dbReference type="InParanoid" id="A0A1Y1UF51"/>
<evidence type="ECO:0000259" key="10">
    <source>
        <dbReference type="PROSITE" id="PS51867"/>
    </source>
</evidence>
<dbReference type="PROSITE" id="PS50897">
    <property type="entry name" value="CTLH"/>
    <property type="match status" value="1"/>
</dbReference>
<keyword evidence="3" id="KW-0963">Cytoplasm</keyword>
<evidence type="ECO:0000256" key="7">
    <source>
        <dbReference type="PROSITE-ProRule" id="PRU01215"/>
    </source>
</evidence>
<comment type="caution">
    <text evidence="11">The sequence shown here is derived from an EMBL/GenBank/DDBJ whole genome shotgun (WGS) entry which is preliminary data.</text>
</comment>
<dbReference type="GO" id="GO:0005634">
    <property type="term" value="C:nucleus"/>
    <property type="evidence" value="ECO:0007669"/>
    <property type="project" value="TreeGrafter"/>
</dbReference>
<dbReference type="GeneID" id="33560076"/>
<dbReference type="Proteomes" id="UP000193218">
    <property type="component" value="Unassembled WGS sequence"/>
</dbReference>
<dbReference type="InterPro" id="IPR024964">
    <property type="entry name" value="CTLH/CRA"/>
</dbReference>
<organism evidence="11 12">
    <name type="scientific">Kockovaella imperatae</name>
    <dbReference type="NCBI Taxonomy" id="4999"/>
    <lineage>
        <taxon>Eukaryota</taxon>
        <taxon>Fungi</taxon>
        <taxon>Dikarya</taxon>
        <taxon>Basidiomycota</taxon>
        <taxon>Agaricomycotina</taxon>
        <taxon>Tremellomycetes</taxon>
        <taxon>Tremellales</taxon>
        <taxon>Cuniculitremaceae</taxon>
        <taxon>Kockovaella</taxon>
    </lineage>
</organism>
<comment type="subcellular location">
    <subcellularLocation>
        <location evidence="1">Cytoplasm</location>
    </subcellularLocation>
</comment>
<feature type="domain" description="RING-Gid-type" evidence="10">
    <location>
        <begin position="386"/>
        <end position="455"/>
    </location>
</feature>
<evidence type="ECO:0000313" key="12">
    <source>
        <dbReference type="Proteomes" id="UP000193218"/>
    </source>
</evidence>
<dbReference type="GO" id="GO:0043161">
    <property type="term" value="P:proteasome-mediated ubiquitin-dependent protein catabolic process"/>
    <property type="evidence" value="ECO:0007669"/>
    <property type="project" value="InterPro"/>
</dbReference>
<evidence type="ECO:0000256" key="3">
    <source>
        <dbReference type="ARBA" id="ARBA00022490"/>
    </source>
</evidence>
<feature type="region of interest" description="Disordered" evidence="8">
    <location>
        <begin position="111"/>
        <end position="130"/>
    </location>
</feature>
<name>A0A1Y1UF51_9TREE</name>
<protein>
    <submittedName>
        <fullName evidence="11">Putative negative regulation of gluconeogenesis-related protein</fullName>
    </submittedName>
</protein>
<keyword evidence="12" id="KW-1185">Reference proteome</keyword>
<dbReference type="Pfam" id="PF10607">
    <property type="entry name" value="CTLH"/>
    <property type="match status" value="1"/>
</dbReference>
<sequence length="470" mass="52032">MPAGPPGSSSGQLILEEPLIRTPYELLRRSHRSAQRQVEKDFKIIQSGLNDLVKRASTAEPGPSSHDSVIKQLDQVGERVKGLKRKLDDLQPREDAPSVLKSRLKYVESLGKGEKTASEHSSLAPPETEAGTDRTLDRYIVDYLLRTGRVKAAQALAVHQGIEDYADIKLFAELTKIEKALIERRSVTEALAWCGENRGTLKKTKNDLEFALRLQEFIELCRHRDVTGAITYSRKNLAAWAPTHMQEIQQGMTLLVFGERTGVSAYRKLYETERWQHVRHQFRETFLNLYGLPTQPLLALALSAGLSSLRLPSCAPHVKPSTSPLSPKSPTVPLLPSAPSLHDLEQVLSTIGAGIDHLTAPIGGVPTSPEDDMHEHPETLVGNVDCPTCGEDMKILASEVPMSHHVNSTIVCRISGKVMDSQNEPMAFPNGHVYSSKALEEMANSNFGCVTCPRTRQTTVFTRLRKVYIS</sequence>
<evidence type="ECO:0000256" key="1">
    <source>
        <dbReference type="ARBA" id="ARBA00004496"/>
    </source>
</evidence>
<feature type="domain" description="CTLH" evidence="9">
    <location>
        <begin position="171"/>
        <end position="228"/>
    </location>
</feature>
<dbReference type="PANTHER" id="PTHR12170:SF2">
    <property type="entry name" value="E3 UBIQUITIN-PROTEIN TRANSFERASE MAEA"/>
    <property type="match status" value="1"/>
</dbReference>
<dbReference type="EMBL" id="NBSH01000007">
    <property type="protein sequence ID" value="ORX36619.1"/>
    <property type="molecule type" value="Genomic_DNA"/>
</dbReference>
<dbReference type="RefSeq" id="XP_021870688.1">
    <property type="nucleotide sequence ID" value="XM_022018267.1"/>
</dbReference>
<evidence type="ECO:0000313" key="11">
    <source>
        <dbReference type="EMBL" id="ORX36619.1"/>
    </source>
</evidence>
<evidence type="ECO:0000256" key="4">
    <source>
        <dbReference type="ARBA" id="ARBA00022723"/>
    </source>
</evidence>
<keyword evidence="6" id="KW-0862">Zinc</keyword>
<dbReference type="SUPFAM" id="SSF57850">
    <property type="entry name" value="RING/U-box"/>
    <property type="match status" value="1"/>
</dbReference>
<evidence type="ECO:0000256" key="8">
    <source>
        <dbReference type="SAM" id="MobiDB-lite"/>
    </source>
</evidence>
<feature type="zinc finger region" description="RING-Gid-type" evidence="7">
    <location>
        <begin position="386"/>
        <end position="455"/>
    </location>
</feature>
<evidence type="ECO:0000259" key="9">
    <source>
        <dbReference type="PROSITE" id="PS50897"/>
    </source>
</evidence>
<dbReference type="SMART" id="SM00668">
    <property type="entry name" value="CTLH"/>
    <property type="match status" value="1"/>
</dbReference>
<dbReference type="InterPro" id="IPR006595">
    <property type="entry name" value="CTLH_C"/>
</dbReference>
<evidence type="ECO:0000256" key="5">
    <source>
        <dbReference type="ARBA" id="ARBA00022771"/>
    </source>
</evidence>
<dbReference type="PANTHER" id="PTHR12170">
    <property type="entry name" value="MACROPHAGE ERYTHROBLAST ATTACHER-RELATED"/>
    <property type="match status" value="1"/>
</dbReference>
<dbReference type="GO" id="GO:0061630">
    <property type="term" value="F:ubiquitin protein ligase activity"/>
    <property type="evidence" value="ECO:0007669"/>
    <property type="project" value="InterPro"/>
</dbReference>
<dbReference type="FunCoup" id="A0A1Y1UF51">
    <property type="interactions" value="420"/>
</dbReference>
<dbReference type="InterPro" id="IPR013144">
    <property type="entry name" value="CRA_dom"/>
</dbReference>
<proteinExistence type="inferred from homology"/>
<dbReference type="GO" id="GO:0008270">
    <property type="term" value="F:zinc ion binding"/>
    <property type="evidence" value="ECO:0007669"/>
    <property type="project" value="UniProtKB-KW"/>
</dbReference>